<reference evidence="3" key="1">
    <citation type="journal article" date="2019" name="Int. J. Syst. Evol. Microbiol.">
        <title>The Global Catalogue of Microorganisms (GCM) 10K type strain sequencing project: providing services to taxonomists for standard genome sequencing and annotation.</title>
        <authorList>
            <consortium name="The Broad Institute Genomics Platform"/>
            <consortium name="The Broad Institute Genome Sequencing Center for Infectious Disease"/>
            <person name="Wu L."/>
            <person name="Ma J."/>
        </authorList>
    </citation>
    <scope>NUCLEOTIDE SEQUENCE [LARGE SCALE GENOMIC DNA]</scope>
    <source>
        <strain evidence="3">XZYJ18</strain>
    </source>
</reference>
<comment type="caution">
    <text evidence="2">The sequence shown here is derived from an EMBL/GenBank/DDBJ whole genome shotgun (WGS) entry which is preliminary data.</text>
</comment>
<evidence type="ECO:0000256" key="1">
    <source>
        <dbReference type="SAM" id="MobiDB-lite"/>
    </source>
</evidence>
<evidence type="ECO:0000313" key="3">
    <source>
        <dbReference type="Proteomes" id="UP001595923"/>
    </source>
</evidence>
<dbReference type="EMBL" id="JBHSFQ010000045">
    <property type="protein sequence ID" value="MFC4565728.1"/>
    <property type="molecule type" value="Genomic_DNA"/>
</dbReference>
<organism evidence="2 3">
    <name type="scientific">Nocardiopsis mangrovi</name>
    <dbReference type="NCBI Taxonomy" id="1179818"/>
    <lineage>
        <taxon>Bacteria</taxon>
        <taxon>Bacillati</taxon>
        <taxon>Actinomycetota</taxon>
        <taxon>Actinomycetes</taxon>
        <taxon>Streptosporangiales</taxon>
        <taxon>Nocardiopsidaceae</taxon>
        <taxon>Nocardiopsis</taxon>
    </lineage>
</organism>
<dbReference type="Proteomes" id="UP001595923">
    <property type="component" value="Unassembled WGS sequence"/>
</dbReference>
<evidence type="ECO:0000313" key="2">
    <source>
        <dbReference type="EMBL" id="MFC4565728.1"/>
    </source>
</evidence>
<accession>A0ABV9E4Y2</accession>
<proteinExistence type="predicted"/>
<protein>
    <submittedName>
        <fullName evidence="2">Uncharacterized protein</fullName>
    </submittedName>
</protein>
<name>A0ABV9E4Y2_9ACTN</name>
<keyword evidence="3" id="KW-1185">Reference proteome</keyword>
<gene>
    <name evidence="2" type="ORF">ACFO4E_28040</name>
</gene>
<feature type="compositionally biased region" description="Gly residues" evidence="1">
    <location>
        <begin position="118"/>
        <end position="134"/>
    </location>
</feature>
<sequence>MSGDSLFVGPDLMKKYGGMLHEPADGVEKIFADYESGRSAFGEKPWGHGDEMADVFEDKFVPAEGDLLEFGVTLVDVLRETADNTIYTAERYRRADLGNEEIANNLYRDLPDSPGDLRGPGGPGGLPGGRPGRG</sequence>
<dbReference type="RefSeq" id="WP_378579985.1">
    <property type="nucleotide sequence ID" value="NZ_JBHSFQ010000045.1"/>
</dbReference>
<feature type="region of interest" description="Disordered" evidence="1">
    <location>
        <begin position="105"/>
        <end position="134"/>
    </location>
</feature>